<dbReference type="UniPathway" id="UPA00028">
    <property type="reaction ID" value="UER00005"/>
</dbReference>
<dbReference type="GO" id="GO:0004592">
    <property type="term" value="F:pantoate-beta-alanine ligase activity"/>
    <property type="evidence" value="ECO:0007669"/>
    <property type="project" value="UniProtKB-UniRule"/>
</dbReference>
<dbReference type="HOGENOM" id="CLU_047148_0_0_9"/>
<evidence type="ECO:0000256" key="2">
    <source>
        <dbReference type="ARBA" id="ARBA00004990"/>
    </source>
</evidence>
<dbReference type="NCBIfam" id="TIGR00125">
    <property type="entry name" value="cyt_tran_rel"/>
    <property type="match status" value="1"/>
</dbReference>
<feature type="binding site" evidence="13">
    <location>
        <position position="155"/>
    </location>
    <ligand>
        <name>(R)-pantoate</name>
        <dbReference type="ChEBI" id="CHEBI:15980"/>
    </ligand>
</feature>
<dbReference type="SUPFAM" id="SSF52374">
    <property type="entry name" value="Nucleotidylyl transferase"/>
    <property type="match status" value="1"/>
</dbReference>
<evidence type="ECO:0000256" key="4">
    <source>
        <dbReference type="ARBA" id="ARBA00012219"/>
    </source>
</evidence>
<evidence type="ECO:0000256" key="6">
    <source>
        <dbReference type="ARBA" id="ARBA00022490"/>
    </source>
</evidence>
<gene>
    <name evidence="13 14" type="primary">panC</name>
    <name evidence="14" type="ORF">EAL2_c10140</name>
</gene>
<evidence type="ECO:0000256" key="9">
    <source>
        <dbReference type="ARBA" id="ARBA00022741"/>
    </source>
</evidence>
<evidence type="ECO:0000256" key="10">
    <source>
        <dbReference type="ARBA" id="ARBA00022840"/>
    </source>
</evidence>
<keyword evidence="6 13" id="KW-0963">Cytoplasm</keyword>
<feature type="active site" description="Proton donor" evidence="13">
    <location>
        <position position="38"/>
    </location>
</feature>
<dbReference type="PANTHER" id="PTHR21299">
    <property type="entry name" value="CYTIDYLATE KINASE/PANTOATE-BETA-ALANINE LIGASE"/>
    <property type="match status" value="1"/>
</dbReference>
<name>W8TER2_PEPAC</name>
<dbReference type="HAMAP" id="MF_00158">
    <property type="entry name" value="PanC"/>
    <property type="match status" value="1"/>
</dbReference>
<evidence type="ECO:0000256" key="12">
    <source>
        <dbReference type="ARBA" id="ARBA00055042"/>
    </source>
</evidence>
<dbReference type="Pfam" id="PF02569">
    <property type="entry name" value="Pantoate_ligase"/>
    <property type="match status" value="1"/>
</dbReference>
<dbReference type="KEGG" id="eac:EAL2_c10140"/>
<keyword evidence="15" id="KW-1185">Reference proteome</keyword>
<sequence>MMQLVRKIDEIKAAARGAAREGKSVGLVPTMGYLHEGHISLMKKARAENDFLAVSIFVNPTQFGPSEDLDSYPRDLERDLRLCEEAGVNIVFAPESSEMYPEGYSTYVTVEGGVTAGLCGKSRPIHFRGVATVVTKLFNIVRPERAYFGQKDAQQVAVIKKMVRDTNQDVQVIACPIVREADGLALSSRNTYLSPSERQDALTLSSSLFGAVGLISSGEKSAAAVRGYIESRFAGIESASIDYIEIVDPDTMEPLSLISNRALIAIAVKIGKTRLIDNIVAEV</sequence>
<dbReference type="FunFam" id="3.40.50.620:FF:000114">
    <property type="entry name" value="Pantothenate synthetase"/>
    <property type="match status" value="1"/>
</dbReference>
<keyword evidence="10 13" id="KW-0067">ATP-binding</keyword>
<dbReference type="Gene3D" id="3.40.50.620">
    <property type="entry name" value="HUPs"/>
    <property type="match status" value="1"/>
</dbReference>
<evidence type="ECO:0000256" key="11">
    <source>
        <dbReference type="ARBA" id="ARBA00048258"/>
    </source>
</evidence>
<reference evidence="14 15" key="1">
    <citation type="journal article" date="2014" name="Genome Announc.">
        <title>Complete Genome Sequence of Amino Acid-Utilizing Eubacterium acidaminophilum al-2 (DSM 3953).</title>
        <authorList>
            <person name="Poehlein A."/>
            <person name="Andreesen J.R."/>
            <person name="Daniel R."/>
        </authorList>
    </citation>
    <scope>NUCLEOTIDE SEQUENCE [LARGE SCALE GENOMIC DNA]</scope>
    <source>
        <strain evidence="14 15">DSM 3953</strain>
    </source>
</reference>
<dbReference type="Proteomes" id="UP000019591">
    <property type="component" value="Chromosome"/>
</dbReference>
<feature type="binding site" evidence="13">
    <location>
        <position position="62"/>
    </location>
    <ligand>
        <name>beta-alanine</name>
        <dbReference type="ChEBI" id="CHEBI:57966"/>
    </ligand>
</feature>
<evidence type="ECO:0000256" key="3">
    <source>
        <dbReference type="ARBA" id="ARBA00009256"/>
    </source>
</evidence>
<comment type="function">
    <text evidence="12 13">Catalyzes the condensation of pantoate with beta-alanine in an ATP-dependent reaction via a pantoyl-adenylate intermediate.</text>
</comment>
<dbReference type="CDD" id="cd00560">
    <property type="entry name" value="PanC"/>
    <property type="match status" value="1"/>
</dbReference>
<dbReference type="InterPro" id="IPR042176">
    <property type="entry name" value="Pantoate_ligase_C"/>
</dbReference>
<organism evidence="14 15">
    <name type="scientific">Peptoclostridium acidaminophilum DSM 3953</name>
    <dbReference type="NCBI Taxonomy" id="1286171"/>
    <lineage>
        <taxon>Bacteria</taxon>
        <taxon>Bacillati</taxon>
        <taxon>Bacillota</taxon>
        <taxon>Clostridia</taxon>
        <taxon>Peptostreptococcales</taxon>
        <taxon>Peptoclostridiaceae</taxon>
        <taxon>Peptoclostridium</taxon>
    </lineage>
</organism>
<evidence type="ECO:0000256" key="13">
    <source>
        <dbReference type="HAMAP-Rule" id="MF_00158"/>
    </source>
</evidence>
<dbReference type="InterPro" id="IPR003721">
    <property type="entry name" value="Pantoate_ligase"/>
</dbReference>
<accession>W8TER2</accession>
<dbReference type="AlphaFoldDB" id="W8TER2"/>
<dbReference type="InterPro" id="IPR014729">
    <property type="entry name" value="Rossmann-like_a/b/a_fold"/>
</dbReference>
<comment type="catalytic activity">
    <reaction evidence="11 13">
        <text>(R)-pantoate + beta-alanine + ATP = (R)-pantothenate + AMP + diphosphate + H(+)</text>
        <dbReference type="Rhea" id="RHEA:10912"/>
        <dbReference type="ChEBI" id="CHEBI:15378"/>
        <dbReference type="ChEBI" id="CHEBI:15980"/>
        <dbReference type="ChEBI" id="CHEBI:29032"/>
        <dbReference type="ChEBI" id="CHEBI:30616"/>
        <dbReference type="ChEBI" id="CHEBI:33019"/>
        <dbReference type="ChEBI" id="CHEBI:57966"/>
        <dbReference type="ChEBI" id="CHEBI:456215"/>
        <dbReference type="EC" id="6.3.2.1"/>
    </reaction>
</comment>
<feature type="binding site" evidence="13">
    <location>
        <position position="62"/>
    </location>
    <ligand>
        <name>(R)-pantoate</name>
        <dbReference type="ChEBI" id="CHEBI:15980"/>
    </ligand>
</feature>
<feature type="binding site" evidence="13">
    <location>
        <position position="178"/>
    </location>
    <ligand>
        <name>ATP</name>
        <dbReference type="ChEBI" id="CHEBI:30616"/>
    </ligand>
</feature>
<dbReference type="InterPro" id="IPR004821">
    <property type="entry name" value="Cyt_trans-like"/>
</dbReference>
<dbReference type="PANTHER" id="PTHR21299:SF1">
    <property type="entry name" value="PANTOATE--BETA-ALANINE LIGASE"/>
    <property type="match status" value="1"/>
</dbReference>
<evidence type="ECO:0000256" key="5">
    <source>
        <dbReference type="ARBA" id="ARBA00014155"/>
    </source>
</evidence>
<keyword evidence="8 13" id="KW-0566">Pantothenate biosynthesis</keyword>
<protein>
    <recommendedName>
        <fullName evidence="5 13">Pantothenate synthetase</fullName>
        <shortName evidence="13">PS</shortName>
        <ecNumber evidence="4 13">6.3.2.1</ecNumber>
    </recommendedName>
    <alternativeName>
        <fullName evidence="13">Pantoate--beta-alanine ligase</fullName>
    </alternativeName>
    <alternativeName>
        <fullName evidence="13">Pantoate-activating enzyme</fullName>
    </alternativeName>
</protein>
<dbReference type="GO" id="GO:0015940">
    <property type="term" value="P:pantothenate biosynthetic process"/>
    <property type="evidence" value="ECO:0007669"/>
    <property type="project" value="UniProtKB-UniRule"/>
</dbReference>
<comment type="miscellaneous">
    <text evidence="13">The reaction proceeds by a bi uni uni bi ping pong mechanism.</text>
</comment>
<dbReference type="NCBIfam" id="TIGR00018">
    <property type="entry name" value="panC"/>
    <property type="match status" value="1"/>
</dbReference>
<feature type="binding site" evidence="13">
    <location>
        <begin position="149"/>
        <end position="152"/>
    </location>
    <ligand>
        <name>ATP</name>
        <dbReference type="ChEBI" id="CHEBI:30616"/>
    </ligand>
</feature>
<evidence type="ECO:0000313" key="14">
    <source>
        <dbReference type="EMBL" id="AHM56313.1"/>
    </source>
</evidence>
<dbReference type="GO" id="GO:0005829">
    <property type="term" value="C:cytosol"/>
    <property type="evidence" value="ECO:0007669"/>
    <property type="project" value="TreeGrafter"/>
</dbReference>
<dbReference type="PATRIC" id="fig|1286171.3.peg.965"/>
<keyword evidence="9 13" id="KW-0547">Nucleotide-binding</keyword>
<evidence type="ECO:0000256" key="1">
    <source>
        <dbReference type="ARBA" id="ARBA00004496"/>
    </source>
</evidence>
<comment type="subcellular location">
    <subcellularLocation>
        <location evidence="1 13">Cytoplasm</location>
    </subcellularLocation>
</comment>
<comment type="subunit">
    <text evidence="13">Homodimer.</text>
</comment>
<dbReference type="EC" id="6.3.2.1" evidence="4 13"/>
<dbReference type="STRING" id="1286171.EAL2_c10140"/>
<evidence type="ECO:0000256" key="7">
    <source>
        <dbReference type="ARBA" id="ARBA00022598"/>
    </source>
</evidence>
<evidence type="ECO:0000313" key="15">
    <source>
        <dbReference type="Proteomes" id="UP000019591"/>
    </source>
</evidence>
<feature type="binding site" evidence="13">
    <location>
        <begin position="31"/>
        <end position="38"/>
    </location>
    <ligand>
        <name>ATP</name>
        <dbReference type="ChEBI" id="CHEBI:30616"/>
    </ligand>
</feature>
<evidence type="ECO:0000256" key="8">
    <source>
        <dbReference type="ARBA" id="ARBA00022655"/>
    </source>
</evidence>
<dbReference type="GO" id="GO:0005524">
    <property type="term" value="F:ATP binding"/>
    <property type="evidence" value="ECO:0007669"/>
    <property type="project" value="UniProtKB-KW"/>
</dbReference>
<comment type="pathway">
    <text evidence="2 13">Cofactor biosynthesis; (R)-pantothenate biosynthesis; (R)-pantothenate from (R)-pantoate and beta-alanine: step 1/1.</text>
</comment>
<keyword evidence="7 13" id="KW-0436">Ligase</keyword>
<dbReference type="eggNOG" id="COG0414">
    <property type="taxonomic scope" value="Bacteria"/>
</dbReference>
<feature type="binding site" evidence="13">
    <location>
        <begin position="186"/>
        <end position="189"/>
    </location>
    <ligand>
        <name>ATP</name>
        <dbReference type="ChEBI" id="CHEBI:30616"/>
    </ligand>
</feature>
<comment type="similarity">
    <text evidence="3 13">Belongs to the pantothenate synthetase family.</text>
</comment>
<dbReference type="Gene3D" id="3.30.1300.10">
    <property type="entry name" value="Pantoate-beta-alanine ligase, C-terminal domain"/>
    <property type="match status" value="1"/>
</dbReference>
<dbReference type="EMBL" id="CP007452">
    <property type="protein sequence ID" value="AHM56313.1"/>
    <property type="molecule type" value="Genomic_DNA"/>
</dbReference>
<proteinExistence type="inferred from homology"/>